<reference evidence="2" key="1">
    <citation type="submission" date="2021-03" db="EMBL/GenBank/DDBJ databases">
        <authorList>
            <person name="Bekaert M."/>
        </authorList>
    </citation>
    <scope>NUCLEOTIDE SEQUENCE</scope>
</reference>
<evidence type="ECO:0000256" key="1">
    <source>
        <dbReference type="SAM" id="MobiDB-lite"/>
    </source>
</evidence>
<feature type="region of interest" description="Disordered" evidence="1">
    <location>
        <begin position="1"/>
        <end position="37"/>
    </location>
</feature>
<protein>
    <submittedName>
        <fullName evidence="2">Uncharacterized protein</fullName>
    </submittedName>
</protein>
<organism evidence="2 3">
    <name type="scientific">Mytilus edulis</name>
    <name type="common">Blue mussel</name>
    <dbReference type="NCBI Taxonomy" id="6550"/>
    <lineage>
        <taxon>Eukaryota</taxon>
        <taxon>Metazoa</taxon>
        <taxon>Spiralia</taxon>
        <taxon>Lophotrochozoa</taxon>
        <taxon>Mollusca</taxon>
        <taxon>Bivalvia</taxon>
        <taxon>Autobranchia</taxon>
        <taxon>Pteriomorphia</taxon>
        <taxon>Mytilida</taxon>
        <taxon>Mytiloidea</taxon>
        <taxon>Mytilidae</taxon>
        <taxon>Mytilinae</taxon>
        <taxon>Mytilus</taxon>
    </lineage>
</organism>
<sequence>MRRHDQLLSPTVNNDSLSAKHLNDLEQTSRDLSKGKIKFHEDPRLHEYQSEGAALHDYLAQNPHEEVEAKKQHEETTVTMSLGGSLGDESSDDVDEPTTPREDSTIKSNTPLGGLSAASIPQYMMYTPNCTASIPQYMMYTPNCTASIPQYMMYTPNCTASIPQYMMYTPNCTASIPQYMMYTPNCTASIPNKGINKDEDGELTNYRSKYQTEDFQFGMSFSEPEPEPKKEEVEIEDYENRDIQPADDDAITTKYSA</sequence>
<proteinExistence type="predicted"/>
<dbReference type="AlphaFoldDB" id="A0A8S3Q1Z6"/>
<comment type="caution">
    <text evidence="2">The sequence shown here is derived from an EMBL/GenBank/DDBJ whole genome shotgun (WGS) entry which is preliminary data.</text>
</comment>
<evidence type="ECO:0000313" key="2">
    <source>
        <dbReference type="EMBL" id="CAG2189664.1"/>
    </source>
</evidence>
<feature type="region of interest" description="Disordered" evidence="1">
    <location>
        <begin position="217"/>
        <end position="257"/>
    </location>
</feature>
<gene>
    <name evidence="2" type="ORF">MEDL_5006</name>
</gene>
<accession>A0A8S3Q1Z6</accession>
<feature type="compositionally biased region" description="Basic and acidic residues" evidence="1">
    <location>
        <begin position="226"/>
        <end position="244"/>
    </location>
</feature>
<evidence type="ECO:0000313" key="3">
    <source>
        <dbReference type="Proteomes" id="UP000683360"/>
    </source>
</evidence>
<feature type="region of interest" description="Disordered" evidence="1">
    <location>
        <begin position="81"/>
        <end position="113"/>
    </location>
</feature>
<dbReference type="EMBL" id="CAJPWZ010000299">
    <property type="protein sequence ID" value="CAG2189664.1"/>
    <property type="molecule type" value="Genomic_DNA"/>
</dbReference>
<dbReference type="Proteomes" id="UP000683360">
    <property type="component" value="Unassembled WGS sequence"/>
</dbReference>
<feature type="compositionally biased region" description="Basic and acidic residues" evidence="1">
    <location>
        <begin position="21"/>
        <end position="37"/>
    </location>
</feature>
<keyword evidence="3" id="KW-1185">Reference proteome</keyword>
<name>A0A8S3Q1Z6_MYTED</name>
<feature type="compositionally biased region" description="Polar residues" evidence="1">
    <location>
        <begin position="8"/>
        <end position="17"/>
    </location>
</feature>